<dbReference type="OrthoDB" id="9776727at2"/>
<dbReference type="PROSITE" id="PS50885">
    <property type="entry name" value="HAMP"/>
    <property type="match status" value="1"/>
</dbReference>
<feature type="transmembrane region" description="Helical" evidence="10">
    <location>
        <begin position="250"/>
        <end position="267"/>
    </location>
</feature>
<keyword evidence="14" id="KW-1185">Reference proteome</keyword>
<dbReference type="GO" id="GO:0000155">
    <property type="term" value="F:phosphorelay sensor kinase activity"/>
    <property type="evidence" value="ECO:0007669"/>
    <property type="project" value="InterPro"/>
</dbReference>
<dbReference type="SMART" id="SM00387">
    <property type="entry name" value="HATPase_c"/>
    <property type="match status" value="1"/>
</dbReference>
<feature type="transmembrane region" description="Helical" evidence="10">
    <location>
        <begin position="21"/>
        <end position="41"/>
    </location>
</feature>
<name>A0A6I4IAX4_9SPHI</name>
<dbReference type="Pfam" id="PF02518">
    <property type="entry name" value="HATPase_c"/>
    <property type="match status" value="1"/>
</dbReference>
<feature type="transmembrane region" description="Helical" evidence="10">
    <location>
        <begin position="412"/>
        <end position="438"/>
    </location>
</feature>
<keyword evidence="4" id="KW-0597">Phosphoprotein</keyword>
<feature type="domain" description="Histidine kinase" evidence="11">
    <location>
        <begin position="1047"/>
        <end position="1258"/>
    </location>
</feature>
<dbReference type="Gene3D" id="1.10.287.130">
    <property type="match status" value="1"/>
</dbReference>
<dbReference type="GO" id="GO:0016020">
    <property type="term" value="C:membrane"/>
    <property type="evidence" value="ECO:0007669"/>
    <property type="project" value="UniProtKB-SubCell"/>
</dbReference>
<dbReference type="Pfam" id="PF00512">
    <property type="entry name" value="HisKA"/>
    <property type="match status" value="1"/>
</dbReference>
<dbReference type="GO" id="GO:0005524">
    <property type="term" value="F:ATP binding"/>
    <property type="evidence" value="ECO:0007669"/>
    <property type="project" value="UniProtKB-KW"/>
</dbReference>
<evidence type="ECO:0000256" key="6">
    <source>
        <dbReference type="ARBA" id="ARBA00022741"/>
    </source>
</evidence>
<evidence type="ECO:0000256" key="1">
    <source>
        <dbReference type="ARBA" id="ARBA00000085"/>
    </source>
</evidence>
<keyword evidence="9" id="KW-0902">Two-component regulatory system</keyword>
<dbReference type="InterPro" id="IPR003661">
    <property type="entry name" value="HisK_dim/P_dom"/>
</dbReference>
<dbReference type="InterPro" id="IPR036890">
    <property type="entry name" value="HATPase_C_sf"/>
</dbReference>
<dbReference type="PANTHER" id="PTHR43065:SF10">
    <property type="entry name" value="PEROXIDE STRESS-ACTIVATED HISTIDINE KINASE MAK3"/>
    <property type="match status" value="1"/>
</dbReference>
<keyword evidence="6" id="KW-0547">Nucleotide-binding</keyword>
<dbReference type="PROSITE" id="PS50109">
    <property type="entry name" value="HIS_KIN"/>
    <property type="match status" value="1"/>
</dbReference>
<evidence type="ECO:0000256" key="2">
    <source>
        <dbReference type="ARBA" id="ARBA00004370"/>
    </source>
</evidence>
<feature type="transmembrane region" description="Helical" evidence="10">
    <location>
        <begin position="734"/>
        <end position="758"/>
    </location>
</feature>
<evidence type="ECO:0000313" key="13">
    <source>
        <dbReference type="EMBL" id="MVN92252.1"/>
    </source>
</evidence>
<dbReference type="AlphaFoldDB" id="A0A6I4IAX4"/>
<reference evidence="13 14" key="1">
    <citation type="submission" date="2019-12" db="EMBL/GenBank/DDBJ databases">
        <title>Mucilaginibacter sp. HME9299 genome sequencing and assembly.</title>
        <authorList>
            <person name="Kang H."/>
            <person name="Kim H."/>
            <person name="Joh K."/>
        </authorList>
    </citation>
    <scope>NUCLEOTIDE SEQUENCE [LARGE SCALE GENOMIC DNA]</scope>
    <source>
        <strain evidence="13 14">HME9299</strain>
    </source>
</reference>
<evidence type="ECO:0000256" key="4">
    <source>
        <dbReference type="ARBA" id="ARBA00022553"/>
    </source>
</evidence>
<evidence type="ECO:0000256" key="8">
    <source>
        <dbReference type="ARBA" id="ARBA00022840"/>
    </source>
</evidence>
<accession>A0A6I4IAX4</accession>
<dbReference type="EMBL" id="WQLA01000005">
    <property type="protein sequence ID" value="MVN92252.1"/>
    <property type="molecule type" value="Genomic_DNA"/>
</dbReference>
<dbReference type="Gene3D" id="6.10.340.10">
    <property type="match status" value="1"/>
</dbReference>
<evidence type="ECO:0000256" key="7">
    <source>
        <dbReference type="ARBA" id="ARBA00022777"/>
    </source>
</evidence>
<keyword evidence="10" id="KW-0812">Transmembrane</keyword>
<dbReference type="InterPro" id="IPR004358">
    <property type="entry name" value="Sig_transdc_His_kin-like_C"/>
</dbReference>
<evidence type="ECO:0000259" key="12">
    <source>
        <dbReference type="PROSITE" id="PS50885"/>
    </source>
</evidence>
<comment type="subcellular location">
    <subcellularLocation>
        <location evidence="2">Membrane</location>
    </subcellularLocation>
</comment>
<keyword evidence="10" id="KW-0472">Membrane</keyword>
<evidence type="ECO:0000256" key="10">
    <source>
        <dbReference type="SAM" id="Phobius"/>
    </source>
</evidence>
<evidence type="ECO:0000256" key="9">
    <source>
        <dbReference type="ARBA" id="ARBA00023012"/>
    </source>
</evidence>
<keyword evidence="7" id="KW-0418">Kinase</keyword>
<sequence length="1264" mass="145149">MIYLMLQSSPSKLTTYAKIRIWLAILCASLLLTAIVVRSSYTPQTDFASNAHQLQSNLQQREKEVDQILSGKSFERLKTYPQNDKAALEDINEITVNKRIWLFAYHNNKLTFWTGIKVIHEDPLKVREGRSFVKESNGYYEAIRKTEGNFTVIAYIFIKSKYPFQNAYLNNDFEPGLSKAANMEIADFGDKSVYHIHSSDDRYLFSVKLNPKIVNYTSLGWEICLWVAALIAFCLLVTSICNYFVHTKKIFTAFGLLALTIIILRFINLRFNFPDFSYNLPLFNPALYSLNAVFPTFGDIILNLLFALWFVGYIYTNRFKIDLGRLSTVSCYALFTGGVALLVLVSTGLLNLFKEVVINSNINFDVNNVLNLSGYSIIGIVMACVGFLIFYLLVEILLAINKQLHIPDNIKLGIFTGAIVIATIASFIFSATVFYILWGILVLLRLYANRKINGELTALSYGGMIFICALIASVKLSDFESMKEQETRKQLVARLNDGENPRIINIFKKVEKRIVADPALTHYFKEKEHNEGFLKNRFAKRYFDGYLADYDCKVHEFDSSGNAIIEGNNYALNDFKDMVIFSSLKVSQYFYRESENFGFQNYFAIIPVYEGEANLGTVIIELKAKPIHSTSNFPELLIENQLRSDARFKEYSYAFYSDGRLLSQSGKFDYDVVNNDFKGRLKQYLFKTSSRSNHDNEETSWLQRFTRYSHLIYQPSLRKVIVVSKPVNSILNNIASLTFFFVVLMIFSAVLITFVWLWKRITFVKITPQHITWNLGFKFERLLYKTRIQFSMIFAVVFTLALVGLITYWSIKAQYLEQQDETISNKINTIASKFENYFPGGIRNIDEATQVRFNNFADNFSADLILFDTQGRPVISTQPKIYEYGLLGRRMHAKAYIMLSRRQKSLLINNEKIAALSYKTAYVPLRNNQNLTTGYLQVPYFSNQTDYYERLNAFLNAMINIYAFIFVAIGVFAVLVARQITNPLSFIQYNLSKTIYGKKNEPIKWERDDEIGALVKEYNKMIAALEHSANKLAQSERESAWREMAKQVAHEIKNPLTPLKLGLQLLEKSWKDKDPKFDMKFERFSKSFVEQIESLSSIASEFSAFAKMPDTKMERLDIFETLGQAVIIFKHMDNVRINYEAPGEPFMISADRDQLLRCFNNLLKNAIEAMPPERLGIVDIIYEISSDQILLKIRDNGNGIPENLRERIFEPNFTTKSSGTGLGLAFIKNSIENAGGKVSYETELNKGTIFYLQFPKAQPKADNA</sequence>
<dbReference type="Proteomes" id="UP000434850">
    <property type="component" value="Unassembled WGS sequence"/>
</dbReference>
<comment type="catalytic activity">
    <reaction evidence="1">
        <text>ATP + protein L-histidine = ADP + protein N-phospho-L-histidine.</text>
        <dbReference type="EC" id="2.7.13.3"/>
    </reaction>
</comment>
<proteinExistence type="predicted"/>
<dbReference type="InterPro" id="IPR003594">
    <property type="entry name" value="HATPase_dom"/>
</dbReference>
<keyword evidence="5" id="KW-0808">Transferase</keyword>
<dbReference type="Gene3D" id="3.30.565.10">
    <property type="entry name" value="Histidine kinase-like ATPase, C-terminal domain"/>
    <property type="match status" value="1"/>
</dbReference>
<dbReference type="EC" id="2.7.13.3" evidence="3"/>
<feature type="transmembrane region" description="Helical" evidence="10">
    <location>
        <begin position="225"/>
        <end position="245"/>
    </location>
</feature>
<feature type="transmembrane region" description="Helical" evidence="10">
    <location>
        <begin position="373"/>
        <end position="400"/>
    </location>
</feature>
<comment type="caution">
    <text evidence="13">The sequence shown here is derived from an EMBL/GenBank/DDBJ whole genome shotgun (WGS) entry which is preliminary data.</text>
</comment>
<organism evidence="13 14">
    <name type="scientific">Mucilaginibacter aquatilis</name>
    <dbReference type="NCBI Taxonomy" id="1517760"/>
    <lineage>
        <taxon>Bacteria</taxon>
        <taxon>Pseudomonadati</taxon>
        <taxon>Bacteroidota</taxon>
        <taxon>Sphingobacteriia</taxon>
        <taxon>Sphingobacteriales</taxon>
        <taxon>Sphingobacteriaceae</taxon>
        <taxon>Mucilaginibacter</taxon>
    </lineage>
</organism>
<feature type="transmembrane region" description="Helical" evidence="10">
    <location>
        <begin position="458"/>
        <end position="476"/>
    </location>
</feature>
<dbReference type="CDD" id="cd00082">
    <property type="entry name" value="HisKA"/>
    <property type="match status" value="1"/>
</dbReference>
<dbReference type="InterPro" id="IPR005467">
    <property type="entry name" value="His_kinase_dom"/>
</dbReference>
<keyword evidence="10" id="KW-1133">Transmembrane helix</keyword>
<feature type="transmembrane region" description="Helical" evidence="10">
    <location>
        <begin position="287"/>
        <end position="311"/>
    </location>
</feature>
<feature type="domain" description="HAMP" evidence="12">
    <location>
        <begin position="978"/>
        <end position="1030"/>
    </location>
</feature>
<dbReference type="RefSeq" id="WP_157542565.1">
    <property type="nucleotide sequence ID" value="NZ_WQLA01000005.1"/>
</dbReference>
<dbReference type="InterPro" id="IPR036097">
    <property type="entry name" value="HisK_dim/P_sf"/>
</dbReference>
<evidence type="ECO:0000259" key="11">
    <source>
        <dbReference type="PROSITE" id="PS50109"/>
    </source>
</evidence>
<evidence type="ECO:0000256" key="3">
    <source>
        <dbReference type="ARBA" id="ARBA00012438"/>
    </source>
</evidence>
<dbReference type="SUPFAM" id="SSF55874">
    <property type="entry name" value="ATPase domain of HSP90 chaperone/DNA topoisomerase II/histidine kinase"/>
    <property type="match status" value="1"/>
</dbReference>
<gene>
    <name evidence="13" type="ORF">GO816_14040</name>
</gene>
<dbReference type="SUPFAM" id="SSF47384">
    <property type="entry name" value="Homodimeric domain of signal transducing histidine kinase"/>
    <property type="match status" value="1"/>
</dbReference>
<protein>
    <recommendedName>
        <fullName evidence="3">histidine kinase</fullName>
        <ecNumber evidence="3">2.7.13.3</ecNumber>
    </recommendedName>
</protein>
<evidence type="ECO:0000256" key="5">
    <source>
        <dbReference type="ARBA" id="ARBA00022679"/>
    </source>
</evidence>
<feature type="transmembrane region" description="Helical" evidence="10">
    <location>
        <begin position="953"/>
        <end position="977"/>
    </location>
</feature>
<dbReference type="SMART" id="SM00388">
    <property type="entry name" value="HisKA"/>
    <property type="match status" value="1"/>
</dbReference>
<evidence type="ECO:0000313" key="14">
    <source>
        <dbReference type="Proteomes" id="UP000434850"/>
    </source>
</evidence>
<keyword evidence="8" id="KW-0067">ATP-binding</keyword>
<feature type="transmembrane region" description="Helical" evidence="10">
    <location>
        <begin position="788"/>
        <end position="809"/>
    </location>
</feature>
<dbReference type="InterPro" id="IPR003660">
    <property type="entry name" value="HAMP_dom"/>
</dbReference>
<dbReference type="CDD" id="cd00075">
    <property type="entry name" value="HATPase"/>
    <property type="match status" value="1"/>
</dbReference>
<feature type="transmembrane region" description="Helical" evidence="10">
    <location>
        <begin position="332"/>
        <end position="353"/>
    </location>
</feature>
<dbReference type="PANTHER" id="PTHR43065">
    <property type="entry name" value="SENSOR HISTIDINE KINASE"/>
    <property type="match status" value="1"/>
</dbReference>
<dbReference type="PRINTS" id="PR00344">
    <property type="entry name" value="BCTRLSENSOR"/>
</dbReference>